<dbReference type="Gene3D" id="3.90.1530.30">
    <property type="match status" value="1"/>
</dbReference>
<dbReference type="InterPro" id="IPR003115">
    <property type="entry name" value="ParB_N"/>
</dbReference>
<evidence type="ECO:0000259" key="3">
    <source>
        <dbReference type="SMART" id="SM00470"/>
    </source>
</evidence>
<dbReference type="Proteomes" id="UP000294498">
    <property type="component" value="Unassembled WGS sequence"/>
</dbReference>
<feature type="domain" description="ParB-like N-terminal" evidence="3">
    <location>
        <begin position="38"/>
        <end position="129"/>
    </location>
</feature>
<reference evidence="4 5" key="1">
    <citation type="submission" date="2019-03" db="EMBL/GenBank/DDBJ databases">
        <title>Genomic Encyclopedia of Type Strains, Phase IV (KMG-IV): sequencing the most valuable type-strain genomes for metagenomic binning, comparative biology and taxonomic classification.</title>
        <authorList>
            <person name="Goeker M."/>
        </authorList>
    </citation>
    <scope>NUCLEOTIDE SEQUENCE [LARGE SCALE GENOMIC DNA]</scope>
    <source>
        <strain evidence="4 5">DSM 100059</strain>
    </source>
</reference>
<feature type="region of interest" description="Disordered" evidence="2">
    <location>
        <begin position="1"/>
        <end position="31"/>
    </location>
</feature>
<dbReference type="PANTHER" id="PTHR33375:SF7">
    <property type="entry name" value="CHROMOSOME 2-PARTITIONING PROTEIN PARB-RELATED"/>
    <property type="match status" value="1"/>
</dbReference>
<dbReference type="AlphaFoldDB" id="A0A4R8DHE2"/>
<dbReference type="NCBIfam" id="TIGR00180">
    <property type="entry name" value="parB_part"/>
    <property type="match status" value="1"/>
</dbReference>
<accession>A0A4R8DHE2</accession>
<dbReference type="GO" id="GO:0003677">
    <property type="term" value="F:DNA binding"/>
    <property type="evidence" value="ECO:0007669"/>
    <property type="project" value="InterPro"/>
</dbReference>
<name>A0A4R8DHE2_9BACT</name>
<dbReference type="SMART" id="SM00470">
    <property type="entry name" value="ParB"/>
    <property type="match status" value="1"/>
</dbReference>
<evidence type="ECO:0000313" key="4">
    <source>
        <dbReference type="EMBL" id="TDW97133.1"/>
    </source>
</evidence>
<feature type="compositionally biased region" description="Basic residues" evidence="2">
    <location>
        <begin position="1"/>
        <end position="11"/>
    </location>
</feature>
<dbReference type="PANTHER" id="PTHR33375">
    <property type="entry name" value="CHROMOSOME-PARTITIONING PROTEIN PARB-RELATED"/>
    <property type="match status" value="1"/>
</dbReference>
<evidence type="ECO:0000256" key="2">
    <source>
        <dbReference type="SAM" id="MobiDB-lite"/>
    </source>
</evidence>
<dbReference type="InterPro" id="IPR004437">
    <property type="entry name" value="ParB/RepB/Spo0J"/>
</dbReference>
<evidence type="ECO:0000313" key="5">
    <source>
        <dbReference type="Proteomes" id="UP000294498"/>
    </source>
</evidence>
<dbReference type="Pfam" id="PF02195">
    <property type="entry name" value="ParB_N"/>
    <property type="match status" value="1"/>
</dbReference>
<dbReference type="Pfam" id="PF17762">
    <property type="entry name" value="HTH_ParB"/>
    <property type="match status" value="1"/>
</dbReference>
<comment type="similarity">
    <text evidence="1">Belongs to the ParB family.</text>
</comment>
<dbReference type="Gene3D" id="1.10.10.2830">
    <property type="match status" value="1"/>
</dbReference>
<dbReference type="OrthoDB" id="9796891at2"/>
<dbReference type="SUPFAM" id="SSF110849">
    <property type="entry name" value="ParB/Sulfiredoxin"/>
    <property type="match status" value="1"/>
</dbReference>
<evidence type="ECO:0000256" key="1">
    <source>
        <dbReference type="ARBA" id="ARBA00006295"/>
    </source>
</evidence>
<dbReference type="GO" id="GO:0007059">
    <property type="term" value="P:chromosome segregation"/>
    <property type="evidence" value="ECO:0007669"/>
    <property type="project" value="TreeGrafter"/>
</dbReference>
<protein>
    <submittedName>
        <fullName evidence="4">ParB/RepB/Spo0J family partition protein</fullName>
    </submittedName>
</protein>
<comment type="caution">
    <text evidence="4">The sequence shown here is derived from an EMBL/GenBank/DDBJ whole genome shotgun (WGS) entry which is preliminary data.</text>
</comment>
<dbReference type="InterPro" id="IPR050336">
    <property type="entry name" value="Chromosome_partition/occlusion"/>
</dbReference>
<dbReference type="EMBL" id="SODV01000002">
    <property type="protein sequence ID" value="TDW97133.1"/>
    <property type="molecule type" value="Genomic_DNA"/>
</dbReference>
<dbReference type="GO" id="GO:0005694">
    <property type="term" value="C:chromosome"/>
    <property type="evidence" value="ECO:0007669"/>
    <property type="project" value="TreeGrafter"/>
</dbReference>
<dbReference type="InterPro" id="IPR036086">
    <property type="entry name" value="ParB/Sulfiredoxin_sf"/>
</dbReference>
<dbReference type="SUPFAM" id="SSF109709">
    <property type="entry name" value="KorB DNA-binding domain-like"/>
    <property type="match status" value="1"/>
</dbReference>
<dbReference type="InterPro" id="IPR041468">
    <property type="entry name" value="HTH_ParB/Spo0J"/>
</dbReference>
<keyword evidence="5" id="KW-1185">Reference proteome</keyword>
<organism evidence="4 5">
    <name type="scientific">Dinghuibacter silviterrae</name>
    <dbReference type="NCBI Taxonomy" id="1539049"/>
    <lineage>
        <taxon>Bacteria</taxon>
        <taxon>Pseudomonadati</taxon>
        <taxon>Bacteroidota</taxon>
        <taxon>Chitinophagia</taxon>
        <taxon>Chitinophagales</taxon>
        <taxon>Chitinophagaceae</taxon>
        <taxon>Dinghuibacter</taxon>
    </lineage>
</organism>
<gene>
    <name evidence="4" type="ORF">EDB95_4974</name>
</gene>
<proteinExistence type="inferred from homology"/>
<sequence>MTTISKKKQSPKVKSPAKVSRKDRAEKTPSVPEKPNCILIPIDLIDYSPFNYRVYIDPVELDNLAKGIKSLGRIIHAVTVRIVQKERYELVVGERRVRAGHLAGLSFIPAFVDDLTDEQVVEIQLAENLQRQDAHPMEEAVGIGNYQKVHKTDKEIAARLGKSLSFVRQRVKLLALIPELREIFAAGHFTLTQALEVATLSPEAQQSLFTSYYSDWKEKGVPKTVSLESLLRIYRCDLKNAPFDTKDKDLLPDMKACSHCPHNTATLKSLFPESEAQAHCTNRDCYTRKCIAHLVRAIAAAMLEHKPTALVLDQEPSTNIREAIEQAGLAALPTYEDIHIWPQDAEGKPDPDNYELEDPAGQEEYDHDLADYQHDLELLQRQVAAGTLITGLYIGEDEVRPMIFSPEKRPERHYYGEKPPTSAEVKAAIKANTDTIEMLEGEIARIHSLETKKQEDDTNKVQAAVHTALREQIKAPDVVLSLSEADIAAGRWIIFDRLGDSAPHYFKKAVGWETSGRGFTQSLLVRFHQLTPEQVCLLARLAVLQHQDSKRPGTDAAQLCYLVAQGAGVNTAAIEAEHKAIADQRQFRQESRLAPLRVRLETKKAKAAATAA</sequence>
<dbReference type="RefSeq" id="WP_133998814.1">
    <property type="nucleotide sequence ID" value="NZ_SODV01000002.1"/>
</dbReference>